<proteinExistence type="predicted"/>
<keyword evidence="2" id="KW-1185">Reference proteome</keyword>
<reference evidence="2" key="1">
    <citation type="journal article" date="2023" name="Front. Plant Sci.">
        <title>Chromosomal-level genome assembly of Melastoma candidum provides insights into trichome evolution.</title>
        <authorList>
            <person name="Zhong Y."/>
            <person name="Wu W."/>
            <person name="Sun C."/>
            <person name="Zou P."/>
            <person name="Liu Y."/>
            <person name="Dai S."/>
            <person name="Zhou R."/>
        </authorList>
    </citation>
    <scope>NUCLEOTIDE SEQUENCE [LARGE SCALE GENOMIC DNA]</scope>
</reference>
<evidence type="ECO:0000313" key="2">
    <source>
        <dbReference type="Proteomes" id="UP001057402"/>
    </source>
</evidence>
<name>A0ACB9QW20_9MYRT</name>
<gene>
    <name evidence="1" type="ORF">MLD38_018542</name>
</gene>
<comment type="caution">
    <text evidence="1">The sequence shown here is derived from an EMBL/GenBank/DDBJ whole genome shotgun (WGS) entry which is preliminary data.</text>
</comment>
<accession>A0ACB9QW20</accession>
<dbReference type="Proteomes" id="UP001057402">
    <property type="component" value="Chromosome 5"/>
</dbReference>
<dbReference type="EMBL" id="CM042884">
    <property type="protein sequence ID" value="KAI4370166.1"/>
    <property type="molecule type" value="Genomic_DNA"/>
</dbReference>
<protein>
    <submittedName>
        <fullName evidence="1">Uncharacterized protein</fullName>
    </submittedName>
</protein>
<evidence type="ECO:0000313" key="1">
    <source>
        <dbReference type="EMBL" id="KAI4370166.1"/>
    </source>
</evidence>
<organism evidence="1 2">
    <name type="scientific">Melastoma candidum</name>
    <dbReference type="NCBI Taxonomy" id="119954"/>
    <lineage>
        <taxon>Eukaryota</taxon>
        <taxon>Viridiplantae</taxon>
        <taxon>Streptophyta</taxon>
        <taxon>Embryophyta</taxon>
        <taxon>Tracheophyta</taxon>
        <taxon>Spermatophyta</taxon>
        <taxon>Magnoliopsida</taxon>
        <taxon>eudicotyledons</taxon>
        <taxon>Gunneridae</taxon>
        <taxon>Pentapetalae</taxon>
        <taxon>rosids</taxon>
        <taxon>malvids</taxon>
        <taxon>Myrtales</taxon>
        <taxon>Melastomataceae</taxon>
        <taxon>Melastomatoideae</taxon>
        <taxon>Melastomateae</taxon>
        <taxon>Melastoma</taxon>
    </lineage>
</organism>
<sequence length="92" mass="10174">MELDKHKGSINAVSWGSFFGRQLCSVGDDSRAIIWDVAAAGIRSEGTSGITTTIDPESWYSTKTEINNVRWCPVEPNCIAISFLNKLQLLRV</sequence>